<dbReference type="Proteomes" id="UP001597497">
    <property type="component" value="Unassembled WGS sequence"/>
</dbReference>
<feature type="domain" description="Tail sheath protein C-terminal" evidence="2">
    <location>
        <begin position="234"/>
        <end position="357"/>
    </location>
</feature>
<dbReference type="EMBL" id="JBHUMM010000015">
    <property type="protein sequence ID" value="MFD2671814.1"/>
    <property type="molecule type" value="Genomic_DNA"/>
</dbReference>
<proteinExistence type="inferred from homology"/>
<protein>
    <submittedName>
        <fullName evidence="3">Phage tail sheath C-terminal domain-containing protein</fullName>
    </submittedName>
</protein>
<dbReference type="Pfam" id="PF17482">
    <property type="entry name" value="Phage_sheath_1C"/>
    <property type="match status" value="1"/>
</dbReference>
<evidence type="ECO:0000256" key="1">
    <source>
        <dbReference type="ARBA" id="ARBA00008005"/>
    </source>
</evidence>
<evidence type="ECO:0000313" key="3">
    <source>
        <dbReference type="EMBL" id="MFD2671814.1"/>
    </source>
</evidence>
<dbReference type="Gene3D" id="3.40.50.11790">
    <property type="match status" value="1"/>
</dbReference>
<evidence type="ECO:0000313" key="4">
    <source>
        <dbReference type="Proteomes" id="UP001597497"/>
    </source>
</evidence>
<gene>
    <name evidence="3" type="ORF">ACFSUC_09360</name>
</gene>
<reference evidence="4" key="1">
    <citation type="journal article" date="2019" name="Int. J. Syst. Evol. Microbiol.">
        <title>The Global Catalogue of Microorganisms (GCM) 10K type strain sequencing project: providing services to taxonomists for standard genome sequencing and annotation.</title>
        <authorList>
            <consortium name="The Broad Institute Genomics Platform"/>
            <consortium name="The Broad Institute Genome Sequencing Center for Infectious Disease"/>
            <person name="Wu L."/>
            <person name="Ma J."/>
        </authorList>
    </citation>
    <scope>NUCLEOTIDE SEQUENCE [LARGE SCALE GENOMIC DNA]</scope>
    <source>
        <strain evidence="4">KCTC 33676</strain>
    </source>
</reference>
<comment type="caution">
    <text evidence="3">The sequence shown here is derived from an EMBL/GenBank/DDBJ whole genome shotgun (WGS) entry which is preliminary data.</text>
</comment>
<name>A0ABW5RB52_9BACL</name>
<organism evidence="3 4">
    <name type="scientific">Marinicrinis sediminis</name>
    <dbReference type="NCBI Taxonomy" id="1652465"/>
    <lineage>
        <taxon>Bacteria</taxon>
        <taxon>Bacillati</taxon>
        <taxon>Bacillota</taxon>
        <taxon>Bacilli</taxon>
        <taxon>Bacillales</taxon>
        <taxon>Paenibacillaceae</taxon>
    </lineage>
</organism>
<sequence>MTIGMPSIDITFKKLAASLIERSERGIVALIIKDDTDNTYAVKEYKSALVIESDKFTSTNADYIKDVFTGGAAKVIVVPIETASTDVVADAIAALGSRKVNWIGLAEGTATEQDDLVLYIKEQESLNKTMKAVVFDTTAPDSQHVVNFTNESVTYEDGTTVTGDKFVARLLGLLASLPLTRSATYYAFADLVSVVEPADLDTAIENGEFVLFNDEGTVRVARSVNSLQTTSSTVTEDFKKIIVVETLDQIKEDVSNVFKIEYIGRFKNSYDNQVLLISSINGYLSNLSADDILDRNYDNRTDVNVETQRAALIASGKTEAEDWNDQQIKNMTYGSNVYLAGQIKVTDAMEDISFSVELA</sequence>
<accession>A0ABW5RB52</accession>
<dbReference type="Gene3D" id="3.30.1370.220">
    <property type="match status" value="1"/>
</dbReference>
<dbReference type="InterPro" id="IPR020287">
    <property type="entry name" value="Tail_sheath_C"/>
</dbReference>
<comment type="similarity">
    <text evidence="1">Belongs to the myoviridae tail sheath protein family.</text>
</comment>
<evidence type="ECO:0000259" key="2">
    <source>
        <dbReference type="Pfam" id="PF17482"/>
    </source>
</evidence>
<keyword evidence="4" id="KW-1185">Reference proteome</keyword>
<dbReference type="RefSeq" id="WP_379929288.1">
    <property type="nucleotide sequence ID" value="NZ_JBHUMM010000015.1"/>
</dbReference>